<dbReference type="AlphaFoldDB" id="A0A3F2RI01"/>
<sequence length="563" mass="62524">MARNRSVENPVRAATQRKWYARAWWVGVHVYGYVVLGYKDALSPQAMSTAEFVLCLVVAVATIGCYIVLQLSSSGQLEKRSLLAPVPVQSSGSESINSPQLTPGDDDDEELLASTGSVDLHFCEECHVFQPLRTKHCCDCVGTCVGESNRRLFVLYLALQILEGSVMISVASSAFTEGDDVNDWFKTNALFIVLWFMLMCVLLIAVSLFCYQAFLISTNQQVMASLVINAALLAVSVILTSGAVLLLVWIRAPIAEARKLAKEVDPSQEDTYEDPNAVDDKDKLRPFGSLGDDKAEVSLTVVMPAYNEDQRILVTIKDTVTFLEEKKRKDPSFSYEILVVDDCSVDNTVDVVMREVKTHSVEKIRLLKLQKNHGKGGAIRKGVMRARGEHVLFADADNATEIRDYDKLAQVMDQAQEGGKAGVVVCGSRAHLEEQAIAKRNPLRNLLMHGFHLIVSTLCIKKVRDTQCGFKLFDRTAARVLFPPMHIERWAFDVELLYLAASTKMTIKEVAVKWTEVPGSKLSVVSASLSMLREIVLIRLCYTLGVWQINDGGFRLARRLPAQ</sequence>
<dbReference type="InterPro" id="IPR001173">
    <property type="entry name" value="Glyco_trans_2-like"/>
</dbReference>
<dbReference type="GO" id="GO:0006487">
    <property type="term" value="P:protein N-linked glycosylation"/>
    <property type="evidence" value="ECO:0007669"/>
    <property type="project" value="TreeGrafter"/>
</dbReference>
<comment type="pathway">
    <text evidence="2">Protein modification; protein glycosylation.</text>
</comment>
<evidence type="ECO:0000256" key="10">
    <source>
        <dbReference type="ARBA" id="ARBA00022989"/>
    </source>
</evidence>
<dbReference type="PANTHER" id="PTHR10859">
    <property type="entry name" value="GLYCOSYL TRANSFERASE"/>
    <property type="match status" value="1"/>
</dbReference>
<dbReference type="GO" id="GO:0004581">
    <property type="term" value="F:dolichyl-phosphate beta-glucosyltransferase activity"/>
    <property type="evidence" value="ECO:0007669"/>
    <property type="project" value="UniProtKB-EC"/>
</dbReference>
<evidence type="ECO:0000256" key="2">
    <source>
        <dbReference type="ARBA" id="ARBA00004922"/>
    </source>
</evidence>
<comment type="catalytic activity">
    <reaction evidence="12">
        <text>a di-trans,poly-cis-dolichyl phosphate + UDP-alpha-D-glucose = a di-trans,poly-cis-dolichyl beta-D-glucosyl phosphate + UDP</text>
        <dbReference type="Rhea" id="RHEA:15401"/>
        <dbReference type="Rhea" id="RHEA-COMP:19498"/>
        <dbReference type="Rhea" id="RHEA-COMP:19502"/>
        <dbReference type="ChEBI" id="CHEBI:57525"/>
        <dbReference type="ChEBI" id="CHEBI:57683"/>
        <dbReference type="ChEBI" id="CHEBI:58223"/>
        <dbReference type="ChEBI" id="CHEBI:58885"/>
        <dbReference type="EC" id="2.4.1.117"/>
    </reaction>
    <physiologicalReaction direction="left-to-right" evidence="12">
        <dbReference type="Rhea" id="RHEA:15402"/>
    </physiologicalReaction>
</comment>
<keyword evidence="9" id="KW-0735">Signal-anchor</keyword>
<evidence type="ECO:0000313" key="16">
    <source>
        <dbReference type="EMBL" id="RLN60038.1"/>
    </source>
</evidence>
<dbReference type="InterPro" id="IPR029044">
    <property type="entry name" value="Nucleotide-diphossugar_trans"/>
</dbReference>
<keyword evidence="6" id="KW-0808">Transferase</keyword>
<organism evidence="15 17">
    <name type="scientific">Phytophthora kernoviae</name>
    <dbReference type="NCBI Taxonomy" id="325452"/>
    <lineage>
        <taxon>Eukaryota</taxon>
        <taxon>Sar</taxon>
        <taxon>Stramenopiles</taxon>
        <taxon>Oomycota</taxon>
        <taxon>Peronosporomycetes</taxon>
        <taxon>Peronosporales</taxon>
        <taxon>Peronosporaceae</taxon>
        <taxon>Phytophthora</taxon>
    </lineage>
</organism>
<feature type="transmembrane region" description="Helical" evidence="13">
    <location>
        <begin position="192"/>
        <end position="214"/>
    </location>
</feature>
<feature type="domain" description="Glycosyltransferase 2-like" evidence="14">
    <location>
        <begin position="300"/>
        <end position="479"/>
    </location>
</feature>
<dbReference type="OrthoDB" id="3784at2759"/>
<evidence type="ECO:0000256" key="11">
    <source>
        <dbReference type="ARBA" id="ARBA00023136"/>
    </source>
</evidence>
<evidence type="ECO:0000256" key="4">
    <source>
        <dbReference type="ARBA" id="ARBA00012583"/>
    </source>
</evidence>
<dbReference type="GO" id="GO:0005789">
    <property type="term" value="C:endoplasmic reticulum membrane"/>
    <property type="evidence" value="ECO:0007669"/>
    <property type="project" value="UniProtKB-SubCell"/>
</dbReference>
<dbReference type="InterPro" id="IPR035518">
    <property type="entry name" value="DPG_synthase"/>
</dbReference>
<dbReference type="CDD" id="cd04188">
    <property type="entry name" value="DPG_synthase"/>
    <property type="match status" value="1"/>
</dbReference>
<evidence type="ECO:0000313" key="18">
    <source>
        <dbReference type="Proteomes" id="UP000284657"/>
    </source>
</evidence>
<comment type="subcellular location">
    <subcellularLocation>
        <location evidence="1">Endoplasmic reticulum membrane</location>
        <topology evidence="1">Single-pass membrane protein</topology>
    </subcellularLocation>
</comment>
<dbReference type="Gene3D" id="3.90.550.10">
    <property type="entry name" value="Spore Coat Polysaccharide Biosynthesis Protein SpsA, Chain A"/>
    <property type="match status" value="1"/>
</dbReference>
<keyword evidence="7 13" id="KW-0812">Transmembrane</keyword>
<dbReference type="Proteomes" id="UP000277300">
    <property type="component" value="Unassembled WGS sequence"/>
</dbReference>
<dbReference type="EC" id="2.4.1.117" evidence="4"/>
<evidence type="ECO:0000256" key="9">
    <source>
        <dbReference type="ARBA" id="ARBA00022968"/>
    </source>
</evidence>
<dbReference type="Pfam" id="PF00535">
    <property type="entry name" value="Glycos_transf_2"/>
    <property type="match status" value="1"/>
</dbReference>
<evidence type="ECO:0000256" key="5">
    <source>
        <dbReference type="ARBA" id="ARBA00022676"/>
    </source>
</evidence>
<evidence type="ECO:0000256" key="1">
    <source>
        <dbReference type="ARBA" id="ARBA00004389"/>
    </source>
</evidence>
<evidence type="ECO:0000256" key="8">
    <source>
        <dbReference type="ARBA" id="ARBA00022824"/>
    </source>
</evidence>
<dbReference type="Proteomes" id="UP000284657">
    <property type="component" value="Unassembled WGS sequence"/>
</dbReference>
<feature type="transmembrane region" description="Helical" evidence="13">
    <location>
        <begin position="226"/>
        <end position="250"/>
    </location>
</feature>
<feature type="transmembrane region" description="Helical" evidence="13">
    <location>
        <begin position="153"/>
        <end position="172"/>
    </location>
</feature>
<feature type="transmembrane region" description="Helical" evidence="13">
    <location>
        <begin position="50"/>
        <end position="69"/>
    </location>
</feature>
<evidence type="ECO:0000313" key="15">
    <source>
        <dbReference type="EMBL" id="RLN57515.1"/>
    </source>
</evidence>
<proteinExistence type="inferred from homology"/>
<evidence type="ECO:0000256" key="12">
    <source>
        <dbReference type="ARBA" id="ARBA00045097"/>
    </source>
</evidence>
<accession>A0A3F2RI01</accession>
<keyword evidence="11 13" id="KW-0472">Membrane</keyword>
<dbReference type="PROSITE" id="PS50216">
    <property type="entry name" value="DHHC"/>
    <property type="match status" value="1"/>
</dbReference>
<evidence type="ECO:0000256" key="3">
    <source>
        <dbReference type="ARBA" id="ARBA00006739"/>
    </source>
</evidence>
<dbReference type="EMBL" id="MBAD02001006">
    <property type="protein sequence ID" value="RLN60038.1"/>
    <property type="molecule type" value="Genomic_DNA"/>
</dbReference>
<keyword evidence="8" id="KW-0256">Endoplasmic reticulum</keyword>
<evidence type="ECO:0000256" key="6">
    <source>
        <dbReference type="ARBA" id="ARBA00022679"/>
    </source>
</evidence>
<protein>
    <recommendedName>
        <fullName evidence="4">dolichyl-phosphate beta-glucosyltransferase</fullName>
        <ecNumber evidence="4">2.4.1.117</ecNumber>
    </recommendedName>
</protein>
<dbReference type="EMBL" id="MBDO02000305">
    <property type="protein sequence ID" value="RLN57515.1"/>
    <property type="molecule type" value="Genomic_DNA"/>
</dbReference>
<evidence type="ECO:0000256" key="7">
    <source>
        <dbReference type="ARBA" id="ARBA00022692"/>
    </source>
</evidence>
<gene>
    <name evidence="16" type="ORF">BBJ29_004072</name>
    <name evidence="15" type="ORF">BBP00_00007479</name>
</gene>
<reference evidence="17 18" key="1">
    <citation type="submission" date="2018-07" db="EMBL/GenBank/DDBJ databases">
        <title>Genome sequencing of oomycete isolates from Chile give support for New Zealand origin for Phytophthora kernoviae and make available the first Nothophytophthora sp. genome.</title>
        <authorList>
            <person name="Studholme D.J."/>
            <person name="Sanfuentes E."/>
            <person name="Panda P."/>
            <person name="Hill R."/>
            <person name="Sambles C."/>
            <person name="Grant M."/>
            <person name="Williams N.M."/>
            <person name="Mcdougal R.L."/>
        </authorList>
    </citation>
    <scope>NUCLEOTIDE SEQUENCE [LARGE SCALE GENOMIC DNA]</scope>
    <source>
        <strain evidence="15">Chile6</strain>
        <strain evidence="16">Chile7</strain>
    </source>
</reference>
<dbReference type="PANTHER" id="PTHR10859:SF91">
    <property type="entry name" value="DOLICHYL-PHOSPHATE BETA-GLUCOSYLTRANSFERASE"/>
    <property type="match status" value="1"/>
</dbReference>
<comment type="similarity">
    <text evidence="3">Belongs to the glycosyltransferase 2 family.</text>
</comment>
<evidence type="ECO:0000256" key="13">
    <source>
        <dbReference type="SAM" id="Phobius"/>
    </source>
</evidence>
<dbReference type="SUPFAM" id="SSF53448">
    <property type="entry name" value="Nucleotide-diphospho-sugar transferases"/>
    <property type="match status" value="1"/>
</dbReference>
<keyword evidence="5" id="KW-0328">Glycosyltransferase</keyword>
<evidence type="ECO:0000259" key="14">
    <source>
        <dbReference type="Pfam" id="PF00535"/>
    </source>
</evidence>
<name>A0A3F2RI01_9STRA</name>
<keyword evidence="10 13" id="KW-1133">Transmembrane helix</keyword>
<comment type="caution">
    <text evidence="15">The sequence shown here is derived from an EMBL/GenBank/DDBJ whole genome shotgun (WGS) entry which is preliminary data.</text>
</comment>
<feature type="transmembrane region" description="Helical" evidence="13">
    <location>
        <begin position="20"/>
        <end position="38"/>
    </location>
</feature>
<evidence type="ECO:0000313" key="17">
    <source>
        <dbReference type="Proteomes" id="UP000277300"/>
    </source>
</evidence>